<dbReference type="InterPro" id="IPR017847">
    <property type="entry name" value="T6SS_RhsGE_Vgr_subset"/>
</dbReference>
<dbReference type="SUPFAM" id="SSF69279">
    <property type="entry name" value="Phage tail proteins"/>
    <property type="match status" value="1"/>
</dbReference>
<dbReference type="Pfam" id="PF22178">
    <property type="entry name" value="Gp5_trimer_C"/>
    <property type="match status" value="1"/>
</dbReference>
<dbReference type="Pfam" id="PF04717">
    <property type="entry name" value="Phage_base_V"/>
    <property type="match status" value="1"/>
</dbReference>
<dbReference type="InterPro" id="IPR006533">
    <property type="entry name" value="T6SS_Vgr_RhsGE"/>
</dbReference>
<dbReference type="EMBL" id="CP001999">
    <property type="protein sequence ID" value="ADG93414.1"/>
    <property type="molecule type" value="Genomic_DNA"/>
</dbReference>
<evidence type="ECO:0000259" key="3">
    <source>
        <dbReference type="Pfam" id="PF22178"/>
    </source>
</evidence>
<organism evidence="4 5">
    <name type="scientific">Arcobacter nitrofigilis (strain ATCC 33309 / DSM 7299 / CCUG 15893 / LMG 7604 / NCTC 12251 / CI)</name>
    <name type="common">Campylobacter nitrofigilis</name>
    <dbReference type="NCBI Taxonomy" id="572480"/>
    <lineage>
        <taxon>Bacteria</taxon>
        <taxon>Pseudomonadati</taxon>
        <taxon>Campylobacterota</taxon>
        <taxon>Epsilonproteobacteria</taxon>
        <taxon>Campylobacterales</taxon>
        <taxon>Arcobacteraceae</taxon>
        <taxon>Arcobacter</taxon>
    </lineage>
</organism>
<dbReference type="Gene3D" id="2.40.50.230">
    <property type="entry name" value="Gp5 N-terminal domain"/>
    <property type="match status" value="1"/>
</dbReference>
<dbReference type="AlphaFoldDB" id="D5V1I0"/>
<dbReference type="NCBIfam" id="TIGR01646">
    <property type="entry name" value="vgr_GE"/>
    <property type="match status" value="1"/>
</dbReference>
<keyword evidence="5" id="KW-1185">Reference proteome</keyword>
<evidence type="ECO:0000313" key="5">
    <source>
        <dbReference type="Proteomes" id="UP000000939"/>
    </source>
</evidence>
<dbReference type="Gene3D" id="2.30.110.50">
    <property type="match status" value="1"/>
</dbReference>
<accession>D5V1I0</accession>
<dbReference type="Pfam" id="PF05954">
    <property type="entry name" value="Phage_GPD"/>
    <property type="match status" value="1"/>
</dbReference>
<dbReference type="HOGENOM" id="CLU_013557_0_0_7"/>
<dbReference type="eggNOG" id="COG3501">
    <property type="taxonomic scope" value="Bacteria"/>
</dbReference>
<dbReference type="RefSeq" id="WP_013135559.1">
    <property type="nucleotide sequence ID" value="NC_014166.1"/>
</dbReference>
<feature type="domain" description="Gp5/Type VI secretion system Vgr C-terminal trimerisation" evidence="3">
    <location>
        <begin position="518"/>
        <end position="621"/>
    </location>
</feature>
<dbReference type="InterPro" id="IPR054030">
    <property type="entry name" value="Gp5_Vgr_C"/>
</dbReference>
<evidence type="ECO:0000259" key="2">
    <source>
        <dbReference type="Pfam" id="PF04717"/>
    </source>
</evidence>
<evidence type="ECO:0000256" key="1">
    <source>
        <dbReference type="ARBA" id="ARBA00005558"/>
    </source>
</evidence>
<feature type="domain" description="Gp5/Type VI secretion system Vgr protein OB-fold" evidence="2">
    <location>
        <begin position="434"/>
        <end position="501"/>
    </location>
</feature>
<dbReference type="KEGG" id="ant:Arnit_1760"/>
<evidence type="ECO:0000313" key="4">
    <source>
        <dbReference type="EMBL" id="ADG93414.1"/>
    </source>
</evidence>
<dbReference type="Proteomes" id="UP000000939">
    <property type="component" value="Chromosome"/>
</dbReference>
<name>D5V1I0_ARCNC</name>
<dbReference type="NCBIfam" id="TIGR03361">
    <property type="entry name" value="VI_Rhs_Vgr"/>
    <property type="match status" value="1"/>
</dbReference>
<dbReference type="Gene3D" id="3.55.50.10">
    <property type="entry name" value="Baseplate protein-like domains"/>
    <property type="match status" value="1"/>
</dbReference>
<dbReference type="InterPro" id="IPR037026">
    <property type="entry name" value="Vgr_OB-fold_dom_sf"/>
</dbReference>
<reference evidence="4 5" key="1">
    <citation type="journal article" date="2010" name="Stand. Genomic Sci.">
        <title>Complete genome sequence of Arcobacter nitrofigilis type strain (CI).</title>
        <authorList>
            <person name="Pati A."/>
            <person name="Gronow S."/>
            <person name="Lapidus A."/>
            <person name="Copeland A."/>
            <person name="Glavina Del Rio T."/>
            <person name="Nolan M."/>
            <person name="Lucas S."/>
            <person name="Tice H."/>
            <person name="Cheng J.F."/>
            <person name="Han C."/>
            <person name="Chertkov O."/>
            <person name="Bruce D."/>
            <person name="Tapia R."/>
            <person name="Goodwin L."/>
            <person name="Pitluck S."/>
            <person name="Liolios K."/>
            <person name="Ivanova N."/>
            <person name="Mavromatis K."/>
            <person name="Chen A."/>
            <person name="Palaniappan K."/>
            <person name="Land M."/>
            <person name="Hauser L."/>
            <person name="Chang Y.J."/>
            <person name="Jeffries C.D."/>
            <person name="Detter J.C."/>
            <person name="Rohde M."/>
            <person name="Goker M."/>
            <person name="Bristow J."/>
            <person name="Eisen J.A."/>
            <person name="Markowitz V."/>
            <person name="Hugenholtz P."/>
            <person name="Klenk H.P."/>
            <person name="Kyrpides N.C."/>
        </authorList>
    </citation>
    <scope>NUCLEOTIDE SEQUENCE [LARGE SCALE GENOMIC DNA]</scope>
    <source>
        <strain evidence="5">ATCC 33309 / DSM 7299 / CCUG 15893 / LMG 7604 / NCTC 12251 / CI</strain>
    </source>
</reference>
<dbReference type="SUPFAM" id="SSF69255">
    <property type="entry name" value="gp5 N-terminal domain-like"/>
    <property type="match status" value="1"/>
</dbReference>
<sequence length="844" mass="96698">MSKEIIRNNVEEIEEGLKSGVNLKELRREVKQDINARIKLLNYKPNATVGIIDGSFNVYKLLGSSSVNTPYSFTITFVSDDFINIEDIVDTDIELNIKDNVNPLIKKTIYGKIFKASEDSIVAKKHLYIIEVVSPIYYLSLNNKYEIFHNKKTSDIIVEIINRYNQLLNLKIDIKLDLIKAPTKEYTTQYNQNDLEFIQMLCEKEGYSLILDYSSNDPYTITLCELNEHAIVNTYSSTCSFNHSKEFKSTNYVQDFYDKDKPSLQYKIQTGSSITSSVEDNESTRQLRTDIKREKFRDKLNVLDESYYKDLNRYSKIDSQREYVKSNIIKGTSEELNINDSLCITLEDEKANKHIDSIILEVKYEGFFPNALDEYKQNIDESKKHQLQYEVEFTAIPKDIIYKPPYKIKKPKINSIQTAIVSNGNSNTKDYTNTIDVDEQGRIKVLFHFETNQITSCYLRLSNMFSGDGYGSQFLPRVNSEVIVSFINGDPDLPIIIGTLHNGENKNPYNLPKEKTKSFIKTHSIPQYEDKIGYNEIAFEDKRGDENLSLRAQKDMNTLVLNDEFKHIENNSKTIINNDKEETVEANSILTVNKDYTQNIKENQINTVEKEKLTTVKEDYEIHALKDLNTIVKNDIKTIVENDVTTSIKNILLKYVEKDASDKYLESLFIQVANELGVNIKDSFHLDTTNALYEGSNEITLEAKTGISLRCGGNIATVDSSGIHFNTPNYVKNSGNDGVNGVEVQYTGDIINLRADDTNRVFLSEVIEDDYILRADTSLKEGTSVEATCFILGEEEKILAQKSKTINVKNSQLEAVFDLDEIKNKNQLDINDIEKYKGKMQWEA</sequence>
<comment type="similarity">
    <text evidence="1">Belongs to the VgrG protein family.</text>
</comment>
<dbReference type="InterPro" id="IPR006531">
    <property type="entry name" value="Gp5/Vgr_OB"/>
</dbReference>
<dbReference type="SUPFAM" id="SSF69349">
    <property type="entry name" value="Phage fibre proteins"/>
    <property type="match status" value="1"/>
</dbReference>
<gene>
    <name evidence="4" type="ordered locus">Arnit_1760</name>
</gene>
<protein>
    <submittedName>
        <fullName evidence="4">Rhs element Vgr protein</fullName>
    </submittedName>
</protein>
<proteinExistence type="inferred from homology"/>
<dbReference type="Gene3D" id="4.10.220.110">
    <property type="match status" value="1"/>
</dbReference>
<dbReference type="STRING" id="572480.Arnit_1760"/>